<dbReference type="InterPro" id="IPR036852">
    <property type="entry name" value="Peptidase_S8/S53_dom_sf"/>
</dbReference>
<name>A0AAD4QAQ8_9AGAM</name>
<reference evidence="3" key="1">
    <citation type="submission" date="2022-01" db="EMBL/GenBank/DDBJ databases">
        <title>Comparative genomics reveals a dynamic genome evolution in the ectomycorrhizal milk-cap (Lactarius) mushrooms.</title>
        <authorList>
            <consortium name="DOE Joint Genome Institute"/>
            <person name="Lebreton A."/>
            <person name="Tang N."/>
            <person name="Kuo A."/>
            <person name="LaButti K."/>
            <person name="Drula E."/>
            <person name="Barry K."/>
            <person name="Clum A."/>
            <person name="Lipzen A."/>
            <person name="Mousain D."/>
            <person name="Ng V."/>
            <person name="Wang R."/>
            <person name="Wang X."/>
            <person name="Dai Y."/>
            <person name="Henrissat B."/>
            <person name="Grigoriev I.V."/>
            <person name="Guerin-Laguette A."/>
            <person name="Yu F."/>
            <person name="Martin F.M."/>
        </authorList>
    </citation>
    <scope>NUCLEOTIDE SEQUENCE</scope>
    <source>
        <strain evidence="3">QP</strain>
    </source>
</reference>
<keyword evidence="4" id="KW-1185">Reference proteome</keyword>
<dbReference type="SMART" id="SM00944">
    <property type="entry name" value="Pro-kuma_activ"/>
    <property type="match status" value="1"/>
</dbReference>
<sequence>MPEKSPIGLKLAGDLWNDREDVPMPFTVSAAVLPHPGPSKCGFSERMSAHLCRKGGVIVERDTDVTGGLRHGIDVDGERSGNKRLGLEGPALKIVDPQLKAVQYSIQGAASGDQQPETRWHRIPSQIDSYLEKGGDHPRTHGSTTLANWENLGHPPAGTTIDLYIALKPHHENTLIDTLLEASNPGHPKHVWRVPVQGKVAGLVAPHPRTLELVNSWLEHHGISSSSVSRKHGGGWLTVPNVLVSQVNDLLSALNQLYKPIGTNQTVTILRTVGYALSAALHAHVRTVAPTTHFGPSYMLRRTPRKRSREVVAMEKMTSGEPVTDRNALGLVGFTGSYPSQKDLMTFMNECRGDAETATFNAEQVDCGGNDPSHPGSKANQNIQYTKAMAYPTPLIFYGVGGNAIRAKFGALGVSVLFTSGNQGVGDGSGGCKDKGRKRLEDPRLSSGPCAASTPIERAVTGLSGKVQSSLAFPGSRPWVTSVGGTKNRDPEVGTEFSGGGFSLFFARGDCLPPATRQQASGFYKTLLHHCAGLNLKSRLILGRSHPGHD</sequence>
<accession>A0AAD4QAQ8</accession>
<feature type="region of interest" description="Disordered" evidence="1">
    <location>
        <begin position="426"/>
        <end position="449"/>
    </location>
</feature>
<dbReference type="SUPFAM" id="SSF54897">
    <property type="entry name" value="Protease propeptides/inhibitors"/>
    <property type="match status" value="1"/>
</dbReference>
<dbReference type="SUPFAM" id="SSF52743">
    <property type="entry name" value="Subtilisin-like"/>
    <property type="match status" value="1"/>
</dbReference>
<dbReference type="GO" id="GO:0006508">
    <property type="term" value="P:proteolysis"/>
    <property type="evidence" value="ECO:0007669"/>
    <property type="project" value="InterPro"/>
</dbReference>
<gene>
    <name evidence="3" type="ORF">EDB92DRAFT_1818805</name>
</gene>
<evidence type="ECO:0000259" key="2">
    <source>
        <dbReference type="SMART" id="SM00944"/>
    </source>
</evidence>
<dbReference type="Proteomes" id="UP001201163">
    <property type="component" value="Unassembled WGS sequence"/>
</dbReference>
<feature type="domain" description="Peptidase S53 activation" evidence="2">
    <location>
        <begin position="146"/>
        <end position="294"/>
    </location>
</feature>
<evidence type="ECO:0000256" key="1">
    <source>
        <dbReference type="SAM" id="MobiDB-lite"/>
    </source>
</evidence>
<organism evidence="3 4">
    <name type="scientific">Lactarius akahatsu</name>
    <dbReference type="NCBI Taxonomy" id="416441"/>
    <lineage>
        <taxon>Eukaryota</taxon>
        <taxon>Fungi</taxon>
        <taxon>Dikarya</taxon>
        <taxon>Basidiomycota</taxon>
        <taxon>Agaricomycotina</taxon>
        <taxon>Agaricomycetes</taxon>
        <taxon>Russulales</taxon>
        <taxon>Russulaceae</taxon>
        <taxon>Lactarius</taxon>
    </lineage>
</organism>
<dbReference type="Pfam" id="PF09286">
    <property type="entry name" value="Pro-kuma_activ"/>
    <property type="match status" value="1"/>
</dbReference>
<dbReference type="CDD" id="cd11377">
    <property type="entry name" value="Pro-peptidase_S53"/>
    <property type="match status" value="1"/>
</dbReference>
<dbReference type="AlphaFoldDB" id="A0AAD4QAQ8"/>
<dbReference type="InterPro" id="IPR050819">
    <property type="entry name" value="Tripeptidyl-peptidase_I"/>
</dbReference>
<protein>
    <submittedName>
        <fullName evidence="3">Pro-kumamolisin, activation domain-containing protein</fullName>
    </submittedName>
</protein>
<dbReference type="GO" id="GO:0004252">
    <property type="term" value="F:serine-type endopeptidase activity"/>
    <property type="evidence" value="ECO:0007669"/>
    <property type="project" value="InterPro"/>
</dbReference>
<evidence type="ECO:0000313" key="4">
    <source>
        <dbReference type="Proteomes" id="UP001201163"/>
    </source>
</evidence>
<evidence type="ECO:0000313" key="3">
    <source>
        <dbReference type="EMBL" id="KAH8985081.1"/>
    </source>
</evidence>
<dbReference type="PANTHER" id="PTHR14218">
    <property type="entry name" value="PROTEASE S8 TRIPEPTIDYL PEPTIDASE I CLN2"/>
    <property type="match status" value="1"/>
</dbReference>
<dbReference type="InterPro" id="IPR015366">
    <property type="entry name" value="S53_propep"/>
</dbReference>
<dbReference type="PANTHER" id="PTHR14218:SF15">
    <property type="entry name" value="TRIPEPTIDYL-PEPTIDASE 1"/>
    <property type="match status" value="1"/>
</dbReference>
<dbReference type="Gene3D" id="3.40.50.200">
    <property type="entry name" value="Peptidase S8/S53 domain"/>
    <property type="match status" value="2"/>
</dbReference>
<dbReference type="GO" id="GO:0008240">
    <property type="term" value="F:tripeptidyl-peptidase activity"/>
    <property type="evidence" value="ECO:0007669"/>
    <property type="project" value="TreeGrafter"/>
</dbReference>
<dbReference type="EMBL" id="JAKELL010000068">
    <property type="protein sequence ID" value="KAH8985081.1"/>
    <property type="molecule type" value="Genomic_DNA"/>
</dbReference>
<proteinExistence type="predicted"/>
<comment type="caution">
    <text evidence="3">The sequence shown here is derived from an EMBL/GenBank/DDBJ whole genome shotgun (WGS) entry which is preliminary data.</text>
</comment>